<dbReference type="InterPro" id="IPR018711">
    <property type="entry name" value="NAGPA"/>
</dbReference>
<keyword evidence="4" id="KW-0326">Glycosidase</keyword>
<dbReference type="PANTHER" id="PTHR40446:SF2">
    <property type="entry name" value="N-ACETYLGLUCOSAMINE-1-PHOSPHODIESTER ALPHA-N-ACETYLGLUCOSAMINIDASE"/>
    <property type="match status" value="1"/>
</dbReference>
<dbReference type="Pfam" id="PF09992">
    <property type="entry name" value="NAGPA"/>
    <property type="match status" value="1"/>
</dbReference>
<dbReference type="PANTHER" id="PTHR40446">
    <property type="entry name" value="N-ACETYLGLUCOSAMINE-1-PHOSPHODIESTER ALPHA-N-ACETYLGLUCOSAMINIDASE"/>
    <property type="match status" value="1"/>
</dbReference>
<sequence length="1135" mass="117754">MPSVPPPPAAVAHRSRWLALVAALALLLPVLPALQPAPAAAEVTDEQLAAGGVLRDSQDHRIAPGLDLTTFSRLEEGGWKEGGVLTADLTEPSLSVDVTDDGTVTGRAPLTDVMRSGERGERAVAAVNGTFFDIDHSDAPLRTSISSDGVRMGTSEAMPGLTLAGGRAAVQALSASGELTTADGTVHELEGINNPALPEDGIGVYTPAWGEYTLDRPVGAPDAMAEEVALATLVDGEVTEVTEVQDAAGDPQIPEDGQVLLGREDGAELLAGLEVGDEVDVEIGPDQDVDLGIAGSHQILEDGVVPDMGEDSLVTTSHPRTAVGVSRDGGELFVLVLDGRSTASTGMTLPELGQILADMGAHNAINLDGGGSSALAARAAGAESEAIWNTPSDGTVREVPNALVFYSDAPAEKLSGVEISTALEDEDAVFPDLHRSLRATGLGADLSPLLVDGAFTADGAVELEDSDPTGAVVRGTEPGGSTVTYSADGHEAVQELRVLGDPVGLQPSARSLNLSDTEDTAAVTLTGYDADGQRARLETQDVEVSVEGGFEVADDGLGGWSITATGQTPTGTLTFRAAGLSTTVALTHGTEVQQVLDLSDLSAFGDDSDRATGSFEAADGPAGEDGTPAPAVRMTYDFTTSSATRGYYLVPEEPAPIEGSALAVTMDVLSDGSGAWPRLQVRDGEGTVTNLDGEHLDGEGWQQVRFTVPEGLPQPLTVERLRIMETRPEAQYTGDITVANLRAVTTPSAELPEEPRIHDAALLGHGSVAERPQRIAVMSDAQFVAASPESDAVEGARRTLREIREAAPDLLVINGDFVDEATPEDFALAQRILDEEWTSDIPYVYVPGNHEVMGGDIGNFEEAFGPTSTEQDLGGTKVITMDSSSGSLAGDGLDQLEELERQLAEVAESATLTGAVVVFHHPTADPLPDALSQLSDQREARALEAQLAEFRRSSGKSVALVGGHVGVFHGGAVEGVTTLVNGNSGKSPAGTPATGGFTGWTMLGLDPDAGVVGEHPSTQDRVDWLAAETRPWVDEITLEGQQQLAVGEVGDVSAHITQDGREVPVAWPVTAQWGGAGVQVDTGGLDAERVDPRAVVQVDPRTGEITGLRRGAATVEVTVNGETARLTVRVAGDGR</sequence>
<comment type="caution">
    <text evidence="4">The sequence shown here is derived from an EMBL/GenBank/DDBJ whole genome shotgun (WGS) entry which is preliminary data.</text>
</comment>
<dbReference type="EMBL" id="DWWC01000092">
    <property type="protein sequence ID" value="HJC68907.1"/>
    <property type="molecule type" value="Genomic_DNA"/>
</dbReference>
<reference evidence="4" key="2">
    <citation type="submission" date="2021-04" db="EMBL/GenBank/DDBJ databases">
        <authorList>
            <person name="Gilroy R."/>
        </authorList>
    </citation>
    <scope>NUCLEOTIDE SEQUENCE</scope>
    <source>
        <strain evidence="4">CHK130-7132</strain>
    </source>
</reference>
<feature type="domain" description="Calcineurin-like phosphoesterase" evidence="2">
    <location>
        <begin position="774"/>
        <end position="949"/>
    </location>
</feature>
<evidence type="ECO:0000313" key="4">
    <source>
        <dbReference type="EMBL" id="HJC68907.1"/>
    </source>
</evidence>
<dbReference type="Gene3D" id="3.60.21.10">
    <property type="match status" value="1"/>
</dbReference>
<dbReference type="InterPro" id="IPR004843">
    <property type="entry name" value="Calcineurin-like_PHP"/>
</dbReference>
<feature type="domain" description="Phosphodiester glycosidase" evidence="3">
    <location>
        <begin position="235"/>
        <end position="406"/>
    </location>
</feature>
<accession>A0A9D2THQ4</accession>
<organism evidence="4 5">
    <name type="scientific">Candidatus Brachybacterium intestinipullorum</name>
    <dbReference type="NCBI Taxonomy" id="2838512"/>
    <lineage>
        <taxon>Bacteria</taxon>
        <taxon>Bacillati</taxon>
        <taxon>Actinomycetota</taxon>
        <taxon>Actinomycetes</taxon>
        <taxon>Micrococcales</taxon>
        <taxon>Dermabacteraceae</taxon>
        <taxon>Brachybacterium</taxon>
    </lineage>
</organism>
<feature type="region of interest" description="Disordered" evidence="1">
    <location>
        <begin position="609"/>
        <end position="630"/>
    </location>
</feature>
<protein>
    <submittedName>
        <fullName evidence="4">Phosphodiester glycosidase family protein</fullName>
    </submittedName>
</protein>
<dbReference type="SUPFAM" id="SSF56300">
    <property type="entry name" value="Metallo-dependent phosphatases"/>
    <property type="match status" value="1"/>
</dbReference>
<dbReference type="GO" id="GO:0016798">
    <property type="term" value="F:hydrolase activity, acting on glycosyl bonds"/>
    <property type="evidence" value="ECO:0007669"/>
    <property type="project" value="UniProtKB-KW"/>
</dbReference>
<gene>
    <name evidence="4" type="ORF">H9932_04395</name>
</gene>
<dbReference type="AlphaFoldDB" id="A0A9D2THQ4"/>
<dbReference type="InterPro" id="IPR029052">
    <property type="entry name" value="Metallo-depent_PP-like"/>
</dbReference>
<name>A0A9D2THQ4_9MICO</name>
<evidence type="ECO:0000256" key="1">
    <source>
        <dbReference type="SAM" id="MobiDB-lite"/>
    </source>
</evidence>
<dbReference type="Pfam" id="PF00149">
    <property type="entry name" value="Metallophos"/>
    <property type="match status" value="1"/>
</dbReference>
<evidence type="ECO:0000259" key="2">
    <source>
        <dbReference type="Pfam" id="PF00149"/>
    </source>
</evidence>
<keyword evidence="4" id="KW-0378">Hydrolase</keyword>
<reference evidence="4" key="1">
    <citation type="journal article" date="2021" name="PeerJ">
        <title>Extensive microbial diversity within the chicken gut microbiome revealed by metagenomics and culture.</title>
        <authorList>
            <person name="Gilroy R."/>
            <person name="Ravi A."/>
            <person name="Getino M."/>
            <person name="Pursley I."/>
            <person name="Horton D.L."/>
            <person name="Alikhan N.F."/>
            <person name="Baker D."/>
            <person name="Gharbi K."/>
            <person name="Hall N."/>
            <person name="Watson M."/>
            <person name="Adriaenssens E.M."/>
            <person name="Foster-Nyarko E."/>
            <person name="Jarju S."/>
            <person name="Secka A."/>
            <person name="Antonio M."/>
            <person name="Oren A."/>
            <person name="Chaudhuri R.R."/>
            <person name="La Ragione R."/>
            <person name="Hildebrand F."/>
            <person name="Pallen M.J."/>
        </authorList>
    </citation>
    <scope>NUCLEOTIDE SEQUENCE</scope>
    <source>
        <strain evidence="4">CHK130-7132</strain>
    </source>
</reference>
<dbReference type="Proteomes" id="UP000823854">
    <property type="component" value="Unassembled WGS sequence"/>
</dbReference>
<evidence type="ECO:0000259" key="3">
    <source>
        <dbReference type="Pfam" id="PF09992"/>
    </source>
</evidence>
<proteinExistence type="predicted"/>
<evidence type="ECO:0000313" key="5">
    <source>
        <dbReference type="Proteomes" id="UP000823854"/>
    </source>
</evidence>